<dbReference type="RefSeq" id="WP_146250819.1">
    <property type="nucleotide sequence ID" value="NZ_QKZR01000006.1"/>
</dbReference>
<dbReference type="EMBL" id="QKZR01000006">
    <property type="protein sequence ID" value="PZX37890.1"/>
    <property type="molecule type" value="Genomic_DNA"/>
</dbReference>
<feature type="chain" id="PRO_5046837309" description="DUF3857 domain-containing protein" evidence="1">
    <location>
        <begin position="22"/>
        <end position="294"/>
    </location>
</feature>
<dbReference type="Proteomes" id="UP000248584">
    <property type="component" value="Unassembled WGS sequence"/>
</dbReference>
<feature type="signal peptide" evidence="1">
    <location>
        <begin position="1"/>
        <end position="21"/>
    </location>
</feature>
<keyword evidence="3" id="KW-1185">Reference proteome</keyword>
<evidence type="ECO:0000313" key="3">
    <source>
        <dbReference type="Proteomes" id="UP000248584"/>
    </source>
</evidence>
<sequence length="294" mass="33819">MKLKINLCCKLLMLISLVGSAQEVESNSIYIKNFEKSNNVLEFEGIRMTNHTGLIKRSQIYYGEKVDFHYDNITGFKLTDSIAYLDMNIYALDVKGDTVMSKENLFNDLKEEFKESKLDLFNSVTFADPFLPGKTYSIHVEIIDKKSDAFYHWNKSFTIINHPRFLNDVNGIKYDILYLYSGDRDISIIDNLIMPFEQVYFIVEGLEGFVQDENGMVSIECSVTIADSNNEVLMTNPNMIPNPVEAKELKKQIFGSITVDDQVKINPINCSIAIKDRWSDKYLKSQFNLVVNKE</sequence>
<keyword evidence="1" id="KW-0732">Signal</keyword>
<reference evidence="2 3" key="1">
    <citation type="submission" date="2018-06" db="EMBL/GenBank/DDBJ databases">
        <title>Genomic Encyclopedia of Archaeal and Bacterial Type Strains, Phase II (KMG-II): from individual species to whole genera.</title>
        <authorList>
            <person name="Goeker M."/>
        </authorList>
    </citation>
    <scope>NUCLEOTIDE SEQUENCE [LARGE SCALE GENOMIC DNA]</scope>
    <source>
        <strain evidence="2 3">DSM 17205</strain>
    </source>
</reference>
<accession>A0ABX5PVH5</accession>
<evidence type="ECO:0000256" key="1">
    <source>
        <dbReference type="SAM" id="SignalP"/>
    </source>
</evidence>
<proteinExistence type="predicted"/>
<comment type="caution">
    <text evidence="2">The sequence shown here is derived from an EMBL/GenBank/DDBJ whole genome shotgun (WGS) entry which is preliminary data.</text>
</comment>
<name>A0ABX5PVH5_9FLAO</name>
<protein>
    <recommendedName>
        <fullName evidence="4">DUF3857 domain-containing protein</fullName>
    </recommendedName>
</protein>
<evidence type="ECO:0008006" key="4">
    <source>
        <dbReference type="Google" id="ProtNLM"/>
    </source>
</evidence>
<evidence type="ECO:0000313" key="2">
    <source>
        <dbReference type="EMBL" id="PZX37890.1"/>
    </source>
</evidence>
<organism evidence="2 3">
    <name type="scientific">Nonlabens dokdonensis</name>
    <dbReference type="NCBI Taxonomy" id="328515"/>
    <lineage>
        <taxon>Bacteria</taxon>
        <taxon>Pseudomonadati</taxon>
        <taxon>Bacteroidota</taxon>
        <taxon>Flavobacteriia</taxon>
        <taxon>Flavobacteriales</taxon>
        <taxon>Flavobacteriaceae</taxon>
        <taxon>Nonlabens</taxon>
    </lineage>
</organism>
<gene>
    <name evidence="2" type="ORF">LX97_02985</name>
</gene>